<feature type="region of interest" description="Disordered" evidence="1">
    <location>
        <begin position="64"/>
        <end position="102"/>
    </location>
</feature>
<evidence type="ECO:0000313" key="2">
    <source>
        <dbReference type="EMBL" id="GID70927.1"/>
    </source>
</evidence>
<keyword evidence="3" id="KW-1185">Reference proteome</keyword>
<reference evidence="2" key="1">
    <citation type="submission" date="2021-01" db="EMBL/GenBank/DDBJ databases">
        <title>Whole genome shotgun sequence of Actinoplanes cyaneus NBRC 14990.</title>
        <authorList>
            <person name="Komaki H."/>
            <person name="Tamura T."/>
        </authorList>
    </citation>
    <scope>NUCLEOTIDE SEQUENCE</scope>
    <source>
        <strain evidence="2">NBRC 14990</strain>
    </source>
</reference>
<dbReference type="Proteomes" id="UP000619479">
    <property type="component" value="Unassembled WGS sequence"/>
</dbReference>
<name>A0A919M9J7_9ACTN</name>
<protein>
    <recommendedName>
        <fullName evidence="4">Tc1-like transposase DDE domain-containing protein</fullName>
    </recommendedName>
</protein>
<dbReference type="EMBL" id="BOMH01000088">
    <property type="protein sequence ID" value="GID70927.1"/>
    <property type="molecule type" value="Genomic_DNA"/>
</dbReference>
<sequence>MHRRKSAVNTLAALKSIRRARPDGAPIYVILDNLSAHKGKAIRACATRNKVELVFHPDIRVLGQPDRGPVRAATHLRDRRLGPPGPSGADPSPVPIPALAQR</sequence>
<evidence type="ECO:0000313" key="3">
    <source>
        <dbReference type="Proteomes" id="UP000619479"/>
    </source>
</evidence>
<organism evidence="2 3">
    <name type="scientific">Actinoplanes cyaneus</name>
    <dbReference type="NCBI Taxonomy" id="52696"/>
    <lineage>
        <taxon>Bacteria</taxon>
        <taxon>Bacillati</taxon>
        <taxon>Actinomycetota</taxon>
        <taxon>Actinomycetes</taxon>
        <taxon>Micromonosporales</taxon>
        <taxon>Micromonosporaceae</taxon>
        <taxon>Actinoplanes</taxon>
    </lineage>
</organism>
<accession>A0A919M9J7</accession>
<evidence type="ECO:0000256" key="1">
    <source>
        <dbReference type="SAM" id="MobiDB-lite"/>
    </source>
</evidence>
<comment type="caution">
    <text evidence="2">The sequence shown here is derived from an EMBL/GenBank/DDBJ whole genome shotgun (WGS) entry which is preliminary data.</text>
</comment>
<dbReference type="AlphaFoldDB" id="A0A919M9J7"/>
<gene>
    <name evidence="2" type="ORF">Acy02nite_88080</name>
</gene>
<proteinExistence type="predicted"/>
<evidence type="ECO:0008006" key="4">
    <source>
        <dbReference type="Google" id="ProtNLM"/>
    </source>
</evidence>